<evidence type="ECO:0000256" key="1">
    <source>
        <dbReference type="SAM" id="MobiDB-lite"/>
    </source>
</evidence>
<comment type="caution">
    <text evidence="2">The sequence shown here is derived from an EMBL/GenBank/DDBJ whole genome shotgun (WGS) entry which is preliminary data.</text>
</comment>
<feature type="region of interest" description="Disordered" evidence="1">
    <location>
        <begin position="31"/>
        <end position="123"/>
    </location>
</feature>
<dbReference type="EMBL" id="QJPH01000439">
    <property type="protein sequence ID" value="PZN74000.1"/>
    <property type="molecule type" value="Genomic_DNA"/>
</dbReference>
<evidence type="ECO:0000313" key="2">
    <source>
        <dbReference type="EMBL" id="PZN74000.1"/>
    </source>
</evidence>
<gene>
    <name evidence="2" type="ORF">DM484_21965</name>
</gene>
<sequence length="216" mass="23277">MGTSGSKGTPVLEALAFVLVPKLQLGNPALEAPASRIKGKPEHFGPSRSENRGRGNVTGCVTKQGQPFPSWSLGTSGTRRCAGSQAPAWEPSPRSSSFKDTGKAKALRTLTERESRARERDGMRYQAGTAVPKLELGNERNEEMCWFPSTSLGTQSSKLQLQRYRESQSTSDPHGARIEGAGTGRDALPSRDSRSQAGAWERAERGDVLVPKLQLG</sequence>
<protein>
    <submittedName>
        <fullName evidence="2">Uncharacterized protein</fullName>
    </submittedName>
</protein>
<feature type="region of interest" description="Disordered" evidence="1">
    <location>
        <begin position="154"/>
        <end position="216"/>
    </location>
</feature>
<organism evidence="2 3">
    <name type="scientific">Candidatus Methylumidiphilus alinenensis</name>
    <dbReference type="NCBI Taxonomy" id="2202197"/>
    <lineage>
        <taxon>Bacteria</taxon>
        <taxon>Pseudomonadati</taxon>
        <taxon>Pseudomonadota</taxon>
        <taxon>Gammaproteobacteria</taxon>
        <taxon>Methylococcales</taxon>
        <taxon>Candidatus Methylumidiphilus</taxon>
    </lineage>
</organism>
<name>A0A2W4SEV1_9GAMM</name>
<reference evidence="2 3" key="1">
    <citation type="journal article" date="2018" name="Aquat. Microb. Ecol.">
        <title>Gammaproteobacterial methanotrophs dominate.</title>
        <authorList>
            <person name="Rissanen A.J."/>
            <person name="Saarenheimo J."/>
            <person name="Tiirola M."/>
            <person name="Peura S."/>
            <person name="Aalto S.L."/>
            <person name="Karvinen A."/>
            <person name="Nykanen H."/>
        </authorList>
    </citation>
    <scope>NUCLEOTIDE SEQUENCE [LARGE SCALE GENOMIC DNA]</scope>
    <source>
        <strain evidence="2">AMbin10</strain>
    </source>
</reference>
<evidence type="ECO:0000313" key="3">
    <source>
        <dbReference type="Proteomes" id="UP000249396"/>
    </source>
</evidence>
<feature type="compositionally biased region" description="Basic and acidic residues" evidence="1">
    <location>
        <begin position="39"/>
        <end position="53"/>
    </location>
</feature>
<dbReference type="AlphaFoldDB" id="A0A2W4SEV1"/>
<dbReference type="Proteomes" id="UP000249396">
    <property type="component" value="Unassembled WGS sequence"/>
</dbReference>
<feature type="non-terminal residue" evidence="2">
    <location>
        <position position="216"/>
    </location>
</feature>
<feature type="compositionally biased region" description="Polar residues" evidence="1">
    <location>
        <begin position="59"/>
        <end position="78"/>
    </location>
</feature>
<accession>A0A2W4SEV1</accession>
<feature type="compositionally biased region" description="Basic and acidic residues" evidence="1">
    <location>
        <begin position="110"/>
        <end position="123"/>
    </location>
</feature>
<proteinExistence type="predicted"/>